<dbReference type="GO" id="GO:0006357">
    <property type="term" value="P:regulation of transcription by RNA polymerase II"/>
    <property type="evidence" value="ECO:0007669"/>
    <property type="project" value="TreeGrafter"/>
</dbReference>
<comment type="caution">
    <text evidence="6">The sequence shown here is derived from an EMBL/GenBank/DDBJ whole genome shotgun (WGS) entry which is preliminary data.</text>
</comment>
<dbReference type="InterPro" id="IPR045109">
    <property type="entry name" value="LSDs-like"/>
</dbReference>
<comment type="subcellular location">
    <subcellularLocation>
        <location evidence="1">Nucleus</location>
    </subcellularLocation>
</comment>
<evidence type="ECO:0000256" key="1">
    <source>
        <dbReference type="ARBA" id="ARBA00004123"/>
    </source>
</evidence>
<comment type="similarity">
    <text evidence="2">Belongs to the JARID1 histone demethylase family.</text>
</comment>
<dbReference type="FunFam" id="2.60.120.650:FF:000033">
    <property type="entry name" value="Transcription factor jumonji (JmjC) domain-containing protein"/>
    <property type="match status" value="1"/>
</dbReference>
<name>A0A843V0C5_COLES</name>
<evidence type="ECO:0000259" key="5">
    <source>
        <dbReference type="PROSITE" id="PS51184"/>
    </source>
</evidence>
<evidence type="ECO:0000256" key="3">
    <source>
        <dbReference type="ARBA" id="ARBA00022723"/>
    </source>
</evidence>
<dbReference type="OrthoDB" id="1667110at2759"/>
<dbReference type="AlphaFoldDB" id="A0A843V0C5"/>
<dbReference type="InterPro" id="IPR003347">
    <property type="entry name" value="JmjC_dom"/>
</dbReference>
<dbReference type="GO" id="GO:0000785">
    <property type="term" value="C:chromatin"/>
    <property type="evidence" value="ECO:0007669"/>
    <property type="project" value="TreeGrafter"/>
</dbReference>
<evidence type="ECO:0000313" key="6">
    <source>
        <dbReference type="EMBL" id="MQL89441.1"/>
    </source>
</evidence>
<keyword evidence="7" id="KW-1185">Reference proteome</keyword>
<protein>
    <recommendedName>
        <fullName evidence="5">JmjC domain-containing protein</fullName>
    </recommendedName>
</protein>
<accession>A0A843V0C5</accession>
<sequence>MHAEQRAELELEAKIRGIEVVDLKLQQAECAADERMFCNYCKTSIIDMHRNCRSCSYDLCIKCCQEIRKDQLPRNDDSNIVQYEDRGEDYLHGELKCFATRKRGKDSSAIYAGIGANKFQPPKEWKPNSDRSISCPSEELGGCGKSILELKTLFSADWLSELLQQAEAMTDEYQQMHYPDTCSCFITPGQIDDNNINLRKAAHRKDSEDNYLYCPSARDIQEEDLEHFQRHWMKGEPVIVRDVLESVSGLSWEPMVMWRALREKTKSRAGFKHCDVRAIDCLDWCEVKINIHQFFTGYTEGRKHSNQWPEMLKLKDWPPANAFEDRLPRHGDEFISALPFREYTDPRSGVLNLAVKLPKMSLKPDMGPKSYIAYGLAQELGRGDSVTKLHCDMSDAVNVLMHTAEVAVSASQLSTIKRLQEKHKAQDEKECISAVQKGEDNEDEKVTVSFSPDPSVGIRHPRFTPLLSSALENVPPVIGTADAKQIGSTLSKKDIMDMTPASDLMKSNLESGDQGHVHGLLPGVEEVCADLSSVAEVNAEHCISDGSVSNCDPLKLTIKTEVQSCKDVCTPQGIQVTSSGANLSAKKSCEKHSVSTEFVPNLGMLESNVETGSQAPVASKSVGREEVSGVESATSTVQCHLDTSISSDKKIVKEGCSTSAEGTKHSHEVIGGVHLEVSADKCSSVMHVMSSCSLDGSCAGEITMGVSTLDPEHHSERSKSGFQREERGDIKCEVIEADKSAGLQNEDLHLTAVATEMGKTCDSVEDGTAVSKRDKCIDTRTFQRKRKKSDISKFERNASACLQKREKNCIANRELNEHLVQEANQSSSVTRVASIEKDVHNQDIKERNLNKTKIANNKKGTLPSQKLSREAKVQYIRKQKTRASPLFGGSGNDLEMGENQAKERNLGEQAGADGLLWDSGNNLERGYRNTSEANSGIPSTSGKQTEVTYTEGGALWDIFRKEDSAKLQAYLRKHCREFRHVHCCPVEQVVHPIHDQTFYLTLEHKRQLKKEFGIEPWTFVQKLGEAVFIPAGCAHQVRNLKSCIKVALDFVSPENIRECVHLTEEFRRLPQDHRAKEDKLEVKKMIVYAIKQAVEKLREYRSRSSVEKERE</sequence>
<dbReference type="GO" id="GO:0031490">
    <property type="term" value="F:chromatin DNA binding"/>
    <property type="evidence" value="ECO:0007669"/>
    <property type="project" value="TreeGrafter"/>
</dbReference>
<dbReference type="Proteomes" id="UP000652761">
    <property type="component" value="Unassembled WGS sequence"/>
</dbReference>
<gene>
    <name evidence="6" type="ORF">Taro_022013</name>
</gene>
<feature type="domain" description="JmjC" evidence="5">
    <location>
        <begin position="346"/>
        <end position="1067"/>
    </location>
</feature>
<dbReference type="PANTHER" id="PTHR12549:SF51">
    <property type="entry name" value="JMJC DOMAIN-CONTAINING PROTEIN"/>
    <property type="match status" value="1"/>
</dbReference>
<keyword evidence="3" id="KW-0479">Metal-binding</keyword>
<dbReference type="GO" id="GO:0000118">
    <property type="term" value="C:histone deacetylase complex"/>
    <property type="evidence" value="ECO:0007669"/>
    <property type="project" value="TreeGrafter"/>
</dbReference>
<dbReference type="Gene3D" id="2.60.120.650">
    <property type="entry name" value="Cupin"/>
    <property type="match status" value="2"/>
</dbReference>
<evidence type="ECO:0000256" key="2">
    <source>
        <dbReference type="ARBA" id="ARBA00006801"/>
    </source>
</evidence>
<evidence type="ECO:0000256" key="4">
    <source>
        <dbReference type="ARBA" id="ARBA00023242"/>
    </source>
</evidence>
<dbReference type="GO" id="GO:0046872">
    <property type="term" value="F:metal ion binding"/>
    <property type="evidence" value="ECO:0007669"/>
    <property type="project" value="UniProtKB-KW"/>
</dbReference>
<dbReference type="PANTHER" id="PTHR12549">
    <property type="entry name" value="JMJC DOMAIN-CONTAINING HISTONE DEMETHYLATION PROTEIN"/>
    <property type="match status" value="1"/>
</dbReference>
<dbReference type="Pfam" id="PF02373">
    <property type="entry name" value="JmjC"/>
    <property type="match status" value="1"/>
</dbReference>
<organism evidence="6 7">
    <name type="scientific">Colocasia esculenta</name>
    <name type="common">Wild taro</name>
    <name type="synonym">Arum esculentum</name>
    <dbReference type="NCBI Taxonomy" id="4460"/>
    <lineage>
        <taxon>Eukaryota</taxon>
        <taxon>Viridiplantae</taxon>
        <taxon>Streptophyta</taxon>
        <taxon>Embryophyta</taxon>
        <taxon>Tracheophyta</taxon>
        <taxon>Spermatophyta</taxon>
        <taxon>Magnoliopsida</taxon>
        <taxon>Liliopsida</taxon>
        <taxon>Araceae</taxon>
        <taxon>Aroideae</taxon>
        <taxon>Colocasieae</taxon>
        <taxon>Colocasia</taxon>
    </lineage>
</organism>
<dbReference type="EMBL" id="NMUH01001149">
    <property type="protein sequence ID" value="MQL89441.1"/>
    <property type="molecule type" value="Genomic_DNA"/>
</dbReference>
<dbReference type="GO" id="GO:0003712">
    <property type="term" value="F:transcription coregulator activity"/>
    <property type="evidence" value="ECO:0007669"/>
    <property type="project" value="TreeGrafter"/>
</dbReference>
<proteinExistence type="inferred from homology"/>
<dbReference type="PROSITE" id="PS51184">
    <property type="entry name" value="JMJC"/>
    <property type="match status" value="1"/>
</dbReference>
<reference evidence="6" key="1">
    <citation type="submission" date="2017-07" db="EMBL/GenBank/DDBJ databases">
        <title>Taro Niue Genome Assembly and Annotation.</title>
        <authorList>
            <person name="Atibalentja N."/>
            <person name="Keating K."/>
            <person name="Fields C.J."/>
        </authorList>
    </citation>
    <scope>NUCLEOTIDE SEQUENCE</scope>
    <source>
        <strain evidence="6">Niue_2</strain>
        <tissue evidence="6">Leaf</tissue>
    </source>
</reference>
<dbReference type="SMART" id="SM00558">
    <property type="entry name" value="JmjC"/>
    <property type="match status" value="1"/>
</dbReference>
<keyword evidence="4" id="KW-0539">Nucleus</keyword>
<evidence type="ECO:0000313" key="7">
    <source>
        <dbReference type="Proteomes" id="UP000652761"/>
    </source>
</evidence>
<dbReference type="GO" id="GO:0032454">
    <property type="term" value="F:histone H3K9 demethylase activity"/>
    <property type="evidence" value="ECO:0007669"/>
    <property type="project" value="InterPro"/>
</dbReference>
<dbReference type="SUPFAM" id="SSF51197">
    <property type="entry name" value="Clavaminate synthase-like"/>
    <property type="match status" value="2"/>
</dbReference>